<dbReference type="Pfam" id="PF00106">
    <property type="entry name" value="adh_short"/>
    <property type="match status" value="1"/>
</dbReference>
<evidence type="ECO:0000313" key="3">
    <source>
        <dbReference type="Proteomes" id="UP000238220"/>
    </source>
</evidence>
<dbReference type="EMBL" id="PSNW01000001">
    <property type="protein sequence ID" value="PPE75584.1"/>
    <property type="molecule type" value="Genomic_DNA"/>
</dbReference>
<dbReference type="Gene3D" id="3.40.50.720">
    <property type="entry name" value="NAD(P)-binding Rossmann-like Domain"/>
    <property type="match status" value="1"/>
</dbReference>
<dbReference type="SUPFAM" id="SSF51735">
    <property type="entry name" value="NAD(P)-binding Rossmann-fold domains"/>
    <property type="match status" value="1"/>
</dbReference>
<dbReference type="PRINTS" id="PR00081">
    <property type="entry name" value="GDHRDH"/>
</dbReference>
<dbReference type="NCBIfam" id="NF004846">
    <property type="entry name" value="PRK06197.1"/>
    <property type="match status" value="1"/>
</dbReference>
<name>A0A2S5TKS8_9GAMM</name>
<dbReference type="PANTHER" id="PTHR43157:SF31">
    <property type="entry name" value="PHOSPHATIDYLINOSITOL-GLYCAN BIOSYNTHESIS CLASS F PROTEIN"/>
    <property type="match status" value="1"/>
</dbReference>
<protein>
    <submittedName>
        <fullName evidence="2">Short-chain dehydrogenase</fullName>
    </submittedName>
</protein>
<dbReference type="PANTHER" id="PTHR43157">
    <property type="entry name" value="PHOSPHATIDYLINOSITOL-GLYCAN BIOSYNTHESIS CLASS F PROTEIN-RELATED"/>
    <property type="match status" value="1"/>
</dbReference>
<keyword evidence="3" id="KW-1185">Reference proteome</keyword>
<proteinExistence type="predicted"/>
<accession>A0A2S5TKS8</accession>
<dbReference type="InterPro" id="IPR036291">
    <property type="entry name" value="NAD(P)-bd_dom_sf"/>
</dbReference>
<organism evidence="2 3">
    <name type="scientific">Solimonas fluminis</name>
    <dbReference type="NCBI Taxonomy" id="2086571"/>
    <lineage>
        <taxon>Bacteria</taxon>
        <taxon>Pseudomonadati</taxon>
        <taxon>Pseudomonadota</taxon>
        <taxon>Gammaproteobacteria</taxon>
        <taxon>Nevskiales</taxon>
        <taxon>Nevskiaceae</taxon>
        <taxon>Solimonas</taxon>
    </lineage>
</organism>
<sequence>MAKWTTKDIPALAGKRAVVTGANSGLGLETAAELARAGADVVMACRDPGRASAAVAEVQRRAPGSRVEALALDLADLSSIRAFADGYKARYASLDLLCNNAGVMHLPFQKTRDGFEMQIGTNHFGHFALTGRLLESLQAAPQGRIVTVASVAHRATRGLDLDDLNWERRPYSPADAYGKSKLANLMFHFELQRRLEKSGSPLLAVAAHPGYSATNIGFGLKDKTPLLKRWAMNIGNSLFAQSAAQGALPTLFAATVADIASGDYIGPDGFIEFIGYPRRVGCRPEARDPALGARLWQISEELTGLHYL</sequence>
<evidence type="ECO:0000256" key="1">
    <source>
        <dbReference type="ARBA" id="ARBA00023002"/>
    </source>
</evidence>
<reference evidence="2 3" key="1">
    <citation type="submission" date="2018-02" db="EMBL/GenBank/DDBJ databases">
        <title>Genome sequencing of Solimonas sp. HR-BB.</title>
        <authorList>
            <person name="Lee Y."/>
            <person name="Jeon C.O."/>
        </authorList>
    </citation>
    <scope>NUCLEOTIDE SEQUENCE [LARGE SCALE GENOMIC DNA]</scope>
    <source>
        <strain evidence="2 3">HR-BB</strain>
    </source>
</reference>
<comment type="caution">
    <text evidence="2">The sequence shown here is derived from an EMBL/GenBank/DDBJ whole genome shotgun (WGS) entry which is preliminary data.</text>
</comment>
<dbReference type="OrthoDB" id="109589at2"/>
<dbReference type="Proteomes" id="UP000238220">
    <property type="component" value="Unassembled WGS sequence"/>
</dbReference>
<evidence type="ECO:0000313" key="2">
    <source>
        <dbReference type="EMBL" id="PPE75584.1"/>
    </source>
</evidence>
<dbReference type="RefSeq" id="WP_104228550.1">
    <property type="nucleotide sequence ID" value="NZ_PSNW01000001.1"/>
</dbReference>
<dbReference type="GO" id="GO:0016491">
    <property type="term" value="F:oxidoreductase activity"/>
    <property type="evidence" value="ECO:0007669"/>
    <property type="project" value="UniProtKB-KW"/>
</dbReference>
<dbReference type="InterPro" id="IPR002347">
    <property type="entry name" value="SDR_fam"/>
</dbReference>
<dbReference type="AlphaFoldDB" id="A0A2S5TKS8"/>
<dbReference type="CDD" id="cd05327">
    <property type="entry name" value="retinol-DH_like_SDR_c_like"/>
    <property type="match status" value="1"/>
</dbReference>
<gene>
    <name evidence="2" type="ORF">C3942_01440</name>
</gene>
<keyword evidence="1" id="KW-0560">Oxidoreductase</keyword>